<feature type="region of interest" description="Disordered" evidence="1">
    <location>
        <begin position="250"/>
        <end position="274"/>
    </location>
</feature>
<evidence type="ECO:0000313" key="3">
    <source>
        <dbReference type="Proteomes" id="UP000494106"/>
    </source>
</evidence>
<keyword evidence="3" id="KW-1185">Reference proteome</keyword>
<dbReference type="InterPro" id="IPR033182">
    <property type="entry name" value="MIC26/MIC27_animal"/>
</dbReference>
<dbReference type="Proteomes" id="UP000494106">
    <property type="component" value="Unassembled WGS sequence"/>
</dbReference>
<evidence type="ECO:0000313" key="2">
    <source>
        <dbReference type="EMBL" id="CAB3241893.1"/>
    </source>
</evidence>
<comment type="caution">
    <text evidence="2">The sequence shown here is derived from an EMBL/GenBank/DDBJ whole genome shotgun (WGS) entry which is preliminary data.</text>
</comment>
<evidence type="ECO:0000256" key="1">
    <source>
        <dbReference type="SAM" id="MobiDB-lite"/>
    </source>
</evidence>
<reference evidence="2 3" key="1">
    <citation type="submission" date="2020-04" db="EMBL/GenBank/DDBJ databases">
        <authorList>
            <person name="Wallbank WR R."/>
            <person name="Pardo Diaz C."/>
            <person name="Kozak K."/>
            <person name="Martin S."/>
            <person name="Jiggins C."/>
            <person name="Moest M."/>
            <person name="Warren A I."/>
            <person name="Byers J.R.P. K."/>
            <person name="Montejo-Kovacevich G."/>
            <person name="Yen C E."/>
        </authorList>
    </citation>
    <scope>NUCLEOTIDE SEQUENCE [LARGE SCALE GENOMIC DNA]</scope>
</reference>
<accession>A0A8S1A6C5</accession>
<gene>
    <name evidence="2" type="ORF">APLA_LOCUS8887</name>
</gene>
<dbReference type="GO" id="GO:0061617">
    <property type="term" value="C:MICOS complex"/>
    <property type="evidence" value="ECO:0007669"/>
    <property type="project" value="InterPro"/>
</dbReference>
<proteinExistence type="predicted"/>
<evidence type="ECO:0008006" key="4">
    <source>
        <dbReference type="Google" id="ProtNLM"/>
    </source>
</evidence>
<dbReference type="EMBL" id="CADEBC010000511">
    <property type="protein sequence ID" value="CAB3241893.1"/>
    <property type="molecule type" value="Genomic_DNA"/>
</dbReference>
<sequence>MQTPPDQTPFPRVYDEAQKSRAIFFYRDVCVLKEIEKDANDERYGKLSIFPKVCSYGKLSLLPTVHAAKAPEAPKRPPPMKFEDLPIYESPHYEYKDYIEDKKRCPRANEKLLQTYLYPSVCQYRKRMIESVGGLTKELCLMQKEVCNEICKNKVKFKNYMRAEENLLLRKGVVALGTLTGVYLGSGTRGVIRKLFGGTLGALAAGALCFPKETDEIFREVSYKVGKIAISIINACCNGNFAMRERIPCQQDLPSPPQPRPADKSNKHCEQKKK</sequence>
<dbReference type="OrthoDB" id="7468199at2759"/>
<dbReference type="PANTHER" id="PTHR14564">
    <property type="entry name" value="MICOS COMPLEX SUBUNIT MIC26 / MIC27 FAMILY MEMBER"/>
    <property type="match status" value="1"/>
</dbReference>
<dbReference type="GO" id="GO:0042407">
    <property type="term" value="P:cristae formation"/>
    <property type="evidence" value="ECO:0007669"/>
    <property type="project" value="InterPro"/>
</dbReference>
<protein>
    <recommendedName>
        <fullName evidence="4">MICOS complex subunit</fullName>
    </recommendedName>
</protein>
<organism evidence="2 3">
    <name type="scientific">Arctia plantaginis</name>
    <name type="common">Wood tiger moth</name>
    <name type="synonym">Phalaena plantaginis</name>
    <dbReference type="NCBI Taxonomy" id="874455"/>
    <lineage>
        <taxon>Eukaryota</taxon>
        <taxon>Metazoa</taxon>
        <taxon>Ecdysozoa</taxon>
        <taxon>Arthropoda</taxon>
        <taxon>Hexapoda</taxon>
        <taxon>Insecta</taxon>
        <taxon>Pterygota</taxon>
        <taxon>Neoptera</taxon>
        <taxon>Endopterygota</taxon>
        <taxon>Lepidoptera</taxon>
        <taxon>Glossata</taxon>
        <taxon>Ditrysia</taxon>
        <taxon>Noctuoidea</taxon>
        <taxon>Erebidae</taxon>
        <taxon>Arctiinae</taxon>
        <taxon>Arctia</taxon>
    </lineage>
</organism>
<dbReference type="AlphaFoldDB" id="A0A8S1A6C5"/>
<feature type="compositionally biased region" description="Basic and acidic residues" evidence="1">
    <location>
        <begin position="261"/>
        <end position="274"/>
    </location>
</feature>
<name>A0A8S1A6C5_ARCPL</name>